<feature type="domain" description="GmrSD restriction endonucleases N-terminal" evidence="1">
    <location>
        <begin position="15"/>
        <end position="232"/>
    </location>
</feature>
<comment type="caution">
    <text evidence="2">The sequence shown here is derived from an EMBL/GenBank/DDBJ whole genome shotgun (WGS) entry which is preliminary data.</text>
</comment>
<protein>
    <recommendedName>
        <fullName evidence="1">GmrSD restriction endonucleases N-terminal domain-containing protein</fullName>
    </recommendedName>
</protein>
<proteinExistence type="predicted"/>
<dbReference type="EMBL" id="BMGS01000002">
    <property type="protein sequence ID" value="GGG35571.1"/>
    <property type="molecule type" value="Genomic_DNA"/>
</dbReference>
<name>A0ABQ1WLR4_9BACT</name>
<sequence length="775" mass="89583">MPISNIDNAQISFWELIKDMRIRIPLLQRDYAQGREDRQAALVRKLFLDALYEALTQAHKAPLRLDFVYGQVENTTLLPLDGQQRLTTLFLLHWYAAAKARVLSIASERLRKFSYQTRRSSRDFCLGLVGYQPILTDIANGKALQTNIEDAAWFQPTWRRDPTVKAMLVMLAAIHDKFQDIPDLFACLTTEPAPVGFHFLNLTDVGLTDDLYLKMNARGKPLTSFEKWKAAFDQLLARHENVHQDFARKMDNEWLDFFWRQYQDAPERLDQAFEDFIDFCTRMLGARQQAGKKKTGEAVVDSFDLYRQVYADEANVRLLEQMLDQLTSIPEMKAADYFGQLFTTQREQAKVQLFGNGKVHLMAELKNADYKVQLLLYALLQYGVRVRPLTAIDDALRDYVRVIRNYLEGRRRRRWWETSFVSDLDADNLSATLADLDALVPVATKNIYDHLATATQPQIDSAWYRLEQEKAQLLRGRPELKEWVHQLEDLTVFRGQLTGFKLAANPTDTHGLVALADKLPELAQAAVAIWSDASNSNLTVRALIAEDDYSFGIGNDRWFFGSASDLYPMLTDDSQKKGFLPQFLQRFADTPGSDASARLQLMIDRWLESATPQTEGWRYYFVRYPAMTSGYSSMLYHWPEDRDYELRCLSKSSLKGFHINPYVRTVIRLLNDSARCSEEGSRDHDREWSPLWLYAVPTMDGEAVDLPFYCEQQGWRLDLDRKESLRLAPELIARFSLTKIEDLQQYWLSDLAGSDRIKTAIQFIDQLYRQPLLMG</sequence>
<dbReference type="Proteomes" id="UP000601361">
    <property type="component" value="Unassembled WGS sequence"/>
</dbReference>
<keyword evidence="3" id="KW-1185">Reference proteome</keyword>
<reference evidence="3" key="1">
    <citation type="journal article" date="2019" name="Int. J. Syst. Evol. Microbiol.">
        <title>The Global Catalogue of Microorganisms (GCM) 10K type strain sequencing project: providing services to taxonomists for standard genome sequencing and annotation.</title>
        <authorList>
            <consortium name="The Broad Institute Genomics Platform"/>
            <consortium name="The Broad Institute Genome Sequencing Center for Infectious Disease"/>
            <person name="Wu L."/>
            <person name="Ma J."/>
        </authorList>
    </citation>
    <scope>NUCLEOTIDE SEQUENCE [LARGE SCALE GENOMIC DNA]</scope>
    <source>
        <strain evidence="3">CGMCC 1.12990</strain>
    </source>
</reference>
<evidence type="ECO:0000313" key="3">
    <source>
        <dbReference type="Proteomes" id="UP000601361"/>
    </source>
</evidence>
<dbReference type="InterPro" id="IPR004919">
    <property type="entry name" value="GmrSD_N"/>
</dbReference>
<dbReference type="RefSeq" id="WP_188556691.1">
    <property type="nucleotide sequence ID" value="NZ_BMGS01000002.1"/>
</dbReference>
<accession>A0ABQ1WLR4</accession>
<evidence type="ECO:0000313" key="2">
    <source>
        <dbReference type="EMBL" id="GGG35571.1"/>
    </source>
</evidence>
<organism evidence="2 3">
    <name type="scientific">Hymenobacter glacieicola</name>
    <dbReference type="NCBI Taxonomy" id="1562124"/>
    <lineage>
        <taxon>Bacteria</taxon>
        <taxon>Pseudomonadati</taxon>
        <taxon>Bacteroidota</taxon>
        <taxon>Cytophagia</taxon>
        <taxon>Cytophagales</taxon>
        <taxon>Hymenobacteraceae</taxon>
        <taxon>Hymenobacter</taxon>
    </lineage>
</organism>
<evidence type="ECO:0000259" key="1">
    <source>
        <dbReference type="Pfam" id="PF03235"/>
    </source>
</evidence>
<gene>
    <name evidence="2" type="ORF">GCM10011378_09780</name>
</gene>
<dbReference type="Pfam" id="PF03235">
    <property type="entry name" value="GmrSD_N"/>
    <property type="match status" value="1"/>
</dbReference>